<evidence type="ECO:0000313" key="2">
    <source>
        <dbReference type="EMBL" id="ABI64815.1"/>
    </source>
</evidence>
<name>Q0ASC2_MARMM</name>
<dbReference type="Proteomes" id="UP000001964">
    <property type="component" value="Chromosome"/>
</dbReference>
<dbReference type="OrthoDB" id="9954252at2"/>
<gene>
    <name evidence="2" type="ordered locus">Mmar10_0522</name>
</gene>
<evidence type="ECO:0008006" key="4">
    <source>
        <dbReference type="Google" id="ProtNLM"/>
    </source>
</evidence>
<keyword evidence="3" id="KW-1185">Reference proteome</keyword>
<dbReference type="RefSeq" id="WP_011642462.1">
    <property type="nucleotide sequence ID" value="NC_008347.1"/>
</dbReference>
<dbReference type="AlphaFoldDB" id="Q0ASC2"/>
<evidence type="ECO:0000256" key="1">
    <source>
        <dbReference type="SAM" id="SignalP"/>
    </source>
</evidence>
<keyword evidence="1" id="KW-0732">Signal</keyword>
<organism evidence="2 3">
    <name type="scientific">Maricaulis maris (strain MCS10)</name>
    <name type="common">Caulobacter maris</name>
    <dbReference type="NCBI Taxonomy" id="394221"/>
    <lineage>
        <taxon>Bacteria</taxon>
        <taxon>Pseudomonadati</taxon>
        <taxon>Pseudomonadota</taxon>
        <taxon>Alphaproteobacteria</taxon>
        <taxon>Maricaulales</taxon>
        <taxon>Maricaulaceae</taxon>
        <taxon>Maricaulis</taxon>
    </lineage>
</organism>
<sequence precursor="true">MSISVLAALAASLTLTPPATDADAPTEVVHVRTGELQNDAGWESIEARIRRATNRVCRPHGLRGLDAQRVRRACFNEAFADAMGQLDRQYAQANSRSVAVVITAP</sequence>
<dbReference type="STRING" id="394221.Mmar10_0522"/>
<accession>Q0ASC2</accession>
<dbReference type="InterPro" id="IPR030972">
    <property type="entry name" value="UrcA_uranyl"/>
</dbReference>
<reference evidence="2 3" key="1">
    <citation type="submission" date="2006-08" db="EMBL/GenBank/DDBJ databases">
        <title>Complete sequence of Maricaulis maris MCS10.</title>
        <authorList>
            <consortium name="US DOE Joint Genome Institute"/>
            <person name="Copeland A."/>
            <person name="Lucas S."/>
            <person name="Lapidus A."/>
            <person name="Barry K."/>
            <person name="Detter J.C."/>
            <person name="Glavina del Rio T."/>
            <person name="Hammon N."/>
            <person name="Israni S."/>
            <person name="Dalin E."/>
            <person name="Tice H."/>
            <person name="Pitluck S."/>
            <person name="Saunders E."/>
            <person name="Brettin T."/>
            <person name="Bruce D."/>
            <person name="Han C."/>
            <person name="Tapia R."/>
            <person name="Gilna P."/>
            <person name="Schmutz J."/>
            <person name="Larimer F."/>
            <person name="Land M."/>
            <person name="Hauser L."/>
            <person name="Kyrpides N."/>
            <person name="Mikhailova N."/>
            <person name="Viollier P."/>
            <person name="Stephens C."/>
            <person name="Richardson P."/>
        </authorList>
    </citation>
    <scope>NUCLEOTIDE SEQUENCE [LARGE SCALE GENOMIC DNA]</scope>
    <source>
        <strain evidence="2 3">MCS10</strain>
    </source>
</reference>
<dbReference type="KEGG" id="mmr:Mmar10_0522"/>
<dbReference type="NCBIfam" id="TIGR04433">
    <property type="entry name" value="UrcA_uranyl"/>
    <property type="match status" value="1"/>
</dbReference>
<feature type="signal peptide" evidence="1">
    <location>
        <begin position="1"/>
        <end position="21"/>
    </location>
</feature>
<proteinExistence type="predicted"/>
<dbReference type="HOGENOM" id="CLU_2233299_0_0_5"/>
<protein>
    <recommendedName>
        <fullName evidence="4">UrcA family protein</fullName>
    </recommendedName>
</protein>
<feature type="chain" id="PRO_5004168367" description="UrcA family protein" evidence="1">
    <location>
        <begin position="22"/>
        <end position="105"/>
    </location>
</feature>
<evidence type="ECO:0000313" key="3">
    <source>
        <dbReference type="Proteomes" id="UP000001964"/>
    </source>
</evidence>
<dbReference type="EMBL" id="CP000449">
    <property type="protein sequence ID" value="ABI64815.1"/>
    <property type="molecule type" value="Genomic_DNA"/>
</dbReference>